<dbReference type="SFLD" id="SFLDS00003">
    <property type="entry name" value="Haloacid_Dehalogenase"/>
    <property type="match status" value="1"/>
</dbReference>
<dbReference type="Pfam" id="PF13419">
    <property type="entry name" value="HAD_2"/>
    <property type="match status" value="1"/>
</dbReference>
<dbReference type="Gene3D" id="3.40.50.1000">
    <property type="entry name" value="HAD superfamily/HAD-like"/>
    <property type="match status" value="1"/>
</dbReference>
<dbReference type="InterPro" id="IPR006439">
    <property type="entry name" value="HAD-SF_hydro_IA"/>
</dbReference>
<keyword evidence="6" id="KW-0378">Hydrolase</keyword>
<evidence type="ECO:0000313" key="6">
    <source>
        <dbReference type="EMBL" id="MCB2409373.1"/>
    </source>
</evidence>
<evidence type="ECO:0000256" key="3">
    <source>
        <dbReference type="ARBA" id="ARBA00022723"/>
    </source>
</evidence>
<keyword evidence="5" id="KW-0119">Carbohydrate metabolism</keyword>
<evidence type="ECO:0000256" key="5">
    <source>
        <dbReference type="ARBA" id="ARBA00023277"/>
    </source>
</evidence>
<accession>A0ABS8AT45</accession>
<dbReference type="GO" id="GO:0016787">
    <property type="term" value="F:hydrolase activity"/>
    <property type="evidence" value="ECO:0007669"/>
    <property type="project" value="UniProtKB-KW"/>
</dbReference>
<proteinExistence type="inferred from homology"/>
<dbReference type="InterPro" id="IPR041492">
    <property type="entry name" value="HAD_2"/>
</dbReference>
<dbReference type="CDD" id="cd07505">
    <property type="entry name" value="HAD_BPGM-like"/>
    <property type="match status" value="1"/>
</dbReference>
<dbReference type="NCBIfam" id="TIGR01509">
    <property type="entry name" value="HAD-SF-IA-v3"/>
    <property type="match status" value="1"/>
</dbReference>
<evidence type="ECO:0000256" key="4">
    <source>
        <dbReference type="ARBA" id="ARBA00022842"/>
    </source>
</evidence>
<comment type="caution">
    <text evidence="6">The sequence shown here is derived from an EMBL/GenBank/DDBJ whole genome shotgun (WGS) entry which is preliminary data.</text>
</comment>
<gene>
    <name evidence="6" type="ORF">LGH74_15375</name>
</gene>
<dbReference type="SFLD" id="SFLDG01129">
    <property type="entry name" value="C1.5:_HAD__Beta-PGM__Phosphata"/>
    <property type="match status" value="1"/>
</dbReference>
<dbReference type="SUPFAM" id="SSF56784">
    <property type="entry name" value="HAD-like"/>
    <property type="match status" value="1"/>
</dbReference>
<comment type="cofactor">
    <cofactor evidence="1">
        <name>Mg(2+)</name>
        <dbReference type="ChEBI" id="CHEBI:18420"/>
    </cofactor>
</comment>
<dbReference type="EMBL" id="JAJADR010000004">
    <property type="protein sequence ID" value="MCB2409373.1"/>
    <property type="molecule type" value="Genomic_DNA"/>
</dbReference>
<dbReference type="Gene3D" id="1.10.150.240">
    <property type="entry name" value="Putative phosphatase, domain 2"/>
    <property type="match status" value="1"/>
</dbReference>
<comment type="similarity">
    <text evidence="2">Belongs to the HAD-like hydrolase superfamily. CbbY/CbbZ/Gph/YieH family.</text>
</comment>
<dbReference type="InterPro" id="IPR036412">
    <property type="entry name" value="HAD-like_sf"/>
</dbReference>
<dbReference type="SFLD" id="SFLDG01135">
    <property type="entry name" value="C1.5.6:_HAD__Beta-PGM__Phospha"/>
    <property type="match status" value="1"/>
</dbReference>
<dbReference type="Proteomes" id="UP001165296">
    <property type="component" value="Unassembled WGS sequence"/>
</dbReference>
<evidence type="ECO:0000313" key="7">
    <source>
        <dbReference type="Proteomes" id="UP001165296"/>
    </source>
</evidence>
<dbReference type="InterPro" id="IPR023198">
    <property type="entry name" value="PGP-like_dom2"/>
</dbReference>
<keyword evidence="4" id="KW-0460">Magnesium</keyword>
<protein>
    <submittedName>
        <fullName evidence="6">HAD-IA family hydrolase</fullName>
    </submittedName>
</protein>
<keyword evidence="3" id="KW-0479">Metal-binding</keyword>
<sequence>MPSNHPSYALIFDMDGVLIDNTPEQAKAFQLLFRDLGLTTNARQLLRRLNGMPATNILKTVFTNPVPKKKLEEYAAQRELLYRVLYWNKRRELAGLTRFLEAARAAGLKIALGTGSAPETIGYIIDHLNLRRFFDVVVGKADVENGKPHADTFAAAARKLGVPPERCVVFEDAILGEQAAYKAGMRCIAVLSSLKEKDFQAPLTTIQDFTGITPAQVLELLAQQPETPKPSKAMAQRNYMKL</sequence>
<evidence type="ECO:0000256" key="1">
    <source>
        <dbReference type="ARBA" id="ARBA00001946"/>
    </source>
</evidence>
<dbReference type="PANTHER" id="PTHR46193:SF18">
    <property type="entry name" value="HEXITOL PHOSPHATASE B"/>
    <property type="match status" value="1"/>
</dbReference>
<organism evidence="6 7">
    <name type="scientific">Hymenobacter lucidus</name>
    <dbReference type="NCBI Taxonomy" id="2880930"/>
    <lineage>
        <taxon>Bacteria</taxon>
        <taxon>Pseudomonadati</taxon>
        <taxon>Bacteroidota</taxon>
        <taxon>Cytophagia</taxon>
        <taxon>Cytophagales</taxon>
        <taxon>Hymenobacteraceae</taxon>
        <taxon>Hymenobacter</taxon>
    </lineage>
</organism>
<dbReference type="InterPro" id="IPR023214">
    <property type="entry name" value="HAD_sf"/>
</dbReference>
<keyword evidence="7" id="KW-1185">Reference proteome</keyword>
<dbReference type="RefSeq" id="WP_226177002.1">
    <property type="nucleotide sequence ID" value="NZ_JAJADR010000004.1"/>
</dbReference>
<dbReference type="PANTHER" id="PTHR46193">
    <property type="entry name" value="6-PHOSPHOGLUCONATE PHOSPHATASE"/>
    <property type="match status" value="1"/>
</dbReference>
<evidence type="ECO:0000256" key="2">
    <source>
        <dbReference type="ARBA" id="ARBA00006171"/>
    </source>
</evidence>
<reference evidence="6" key="1">
    <citation type="submission" date="2021-10" db="EMBL/GenBank/DDBJ databases">
        <authorList>
            <person name="Dean J.D."/>
            <person name="Kim M.K."/>
            <person name="Newey C.N."/>
            <person name="Stoker T.S."/>
            <person name="Thompson D.W."/>
            <person name="Grose J.H."/>
        </authorList>
    </citation>
    <scope>NUCLEOTIDE SEQUENCE</scope>
    <source>
        <strain evidence="6">BT178</strain>
    </source>
</reference>
<name>A0ABS8AT45_9BACT</name>
<dbReference type="InterPro" id="IPR051600">
    <property type="entry name" value="Beta-PGM-like"/>
</dbReference>